<evidence type="ECO:0000313" key="2">
    <source>
        <dbReference type="Proteomes" id="UP000030651"/>
    </source>
</evidence>
<dbReference type="InParanoid" id="W3WLD0"/>
<accession>W3WLD0</accession>
<name>W3WLD0_PESFW</name>
<dbReference type="GeneID" id="19279580"/>
<sequence length="394" mass="45424">MDIPAAALRPQGMGLLENDIRLIIFLVVDFKSIPNLALTSKAWTTTYAAHRTYIHRYCLRGVIGEENMSIAFARYAASQLTWTPSPIRGFSKSCSLEELPVKLQEFGNKYLVPGALMPSDIDHKMARGMIHFHTHVRNWSSNFGYLSRESWTDRLWDFESLALNNQEISRFENSVYILEILRLLFPVYLEDDREEDREIFTALCHFFAPWQLHIIKEIENNMIELCPDWYLSEFTDNNVVSDVSAFEAIFSSLGVEGISENRVHGVLKCQSLVEDMLRAENRQIFALTPRHEYQPPLGTLSWLFEKDTLHQIQRADIEELLSKYPEDDTGPADCWLYQQTLSVALCAKLPSPLYMISPRICDRKTLEHRFGGSFPSRSELIDNLDGAQVVDRNY</sequence>
<proteinExistence type="predicted"/>
<dbReference type="Proteomes" id="UP000030651">
    <property type="component" value="Unassembled WGS sequence"/>
</dbReference>
<reference evidence="2" key="1">
    <citation type="journal article" date="2015" name="BMC Genomics">
        <title>Genomic and transcriptomic analysis of the endophytic fungus Pestalotiopsis fici reveals its lifestyle and high potential for synthesis of natural products.</title>
        <authorList>
            <person name="Wang X."/>
            <person name="Zhang X."/>
            <person name="Liu L."/>
            <person name="Xiang M."/>
            <person name="Wang W."/>
            <person name="Sun X."/>
            <person name="Che Y."/>
            <person name="Guo L."/>
            <person name="Liu G."/>
            <person name="Guo L."/>
            <person name="Wang C."/>
            <person name="Yin W.B."/>
            <person name="Stadler M."/>
            <person name="Zhang X."/>
            <person name="Liu X."/>
        </authorList>
    </citation>
    <scope>NUCLEOTIDE SEQUENCE [LARGE SCALE GENOMIC DNA]</scope>
    <source>
        <strain evidence="2">W106-1 / CGMCC3.15140</strain>
    </source>
</reference>
<organism evidence="1 2">
    <name type="scientific">Pestalotiopsis fici (strain W106-1 / CGMCC3.15140)</name>
    <dbReference type="NCBI Taxonomy" id="1229662"/>
    <lineage>
        <taxon>Eukaryota</taxon>
        <taxon>Fungi</taxon>
        <taxon>Dikarya</taxon>
        <taxon>Ascomycota</taxon>
        <taxon>Pezizomycotina</taxon>
        <taxon>Sordariomycetes</taxon>
        <taxon>Xylariomycetidae</taxon>
        <taxon>Amphisphaeriales</taxon>
        <taxon>Sporocadaceae</taxon>
        <taxon>Pestalotiopsis</taxon>
    </lineage>
</organism>
<dbReference type="OrthoDB" id="4777313at2759"/>
<evidence type="ECO:0000313" key="1">
    <source>
        <dbReference type="EMBL" id="ETS73621.1"/>
    </source>
</evidence>
<protein>
    <submittedName>
        <fullName evidence="1">Uncharacterized protein</fullName>
    </submittedName>
</protein>
<dbReference type="HOGENOM" id="CLU_667365_0_0_1"/>
<dbReference type="KEGG" id="pfy:PFICI_14567"/>
<dbReference type="AlphaFoldDB" id="W3WLD0"/>
<dbReference type="RefSeq" id="XP_007841339.1">
    <property type="nucleotide sequence ID" value="XM_007843148.1"/>
</dbReference>
<gene>
    <name evidence="1" type="ORF">PFICI_14567</name>
</gene>
<dbReference type="EMBL" id="KI912121">
    <property type="protein sequence ID" value="ETS73621.1"/>
    <property type="molecule type" value="Genomic_DNA"/>
</dbReference>
<dbReference type="OMA" id="HALITNC"/>
<keyword evidence="2" id="KW-1185">Reference proteome</keyword>